<dbReference type="RefSeq" id="WP_130358105.1">
    <property type="nucleotide sequence ID" value="NZ_SGXC01000002.1"/>
</dbReference>
<sequence length="330" mass="36469">MLTLTLACAAYDRTRPLIDGRVAIEGVALRATTLHPEAAFARAKAAEFDLTELSLSGYLRSLDAGNPAYVALPVFPSRAFRHSGIYVHAGKGIRSPSDLRGRIIGTPDYKTTANVWIRAFLDHDHGVQPREMQWVEAAMEAGEPGPAAATAIPGVPIRALPDRDLSAMLARGDIDAVIGAKVPSSFGPGRDAVVRLFPDSQGVEQDYYRRTGFFPIMHLLGLRRQLHERHPWLAEAVCQGFEAARRMALQDIRDVCQLAATLPWVAAEYQRTVDLMGEDYWPYGLDANRELLRAFARYHFQQGLSGRQHDPGDWLAPANFSSNRITTRPA</sequence>
<dbReference type="Gene3D" id="3.40.190.10">
    <property type="entry name" value="Periplasmic binding protein-like II"/>
    <property type="match status" value="1"/>
</dbReference>
<evidence type="ECO:0000313" key="2">
    <source>
        <dbReference type="Proteomes" id="UP000292445"/>
    </source>
</evidence>
<reference evidence="1 2" key="1">
    <citation type="submission" date="2019-02" db="EMBL/GenBank/DDBJ databases">
        <title>Genomic Encyclopedia of Type Strains, Phase IV (KMG-IV): sequencing the most valuable type-strain genomes for metagenomic binning, comparative biology and taxonomic classification.</title>
        <authorList>
            <person name="Goeker M."/>
        </authorList>
    </citation>
    <scope>NUCLEOTIDE SEQUENCE [LARGE SCALE GENOMIC DNA]</scope>
    <source>
        <strain evidence="1 2">K24</strain>
    </source>
</reference>
<protein>
    <submittedName>
        <fullName evidence="1">4,5-dihydroxyphthalate decarboxylase</fullName>
    </submittedName>
</protein>
<dbReference type="SUPFAM" id="SSF53850">
    <property type="entry name" value="Periplasmic binding protein-like II"/>
    <property type="match status" value="1"/>
</dbReference>
<dbReference type="OrthoDB" id="8676216at2"/>
<name>A0A4Q7NBF8_9BURK</name>
<proteinExistence type="predicted"/>
<comment type="caution">
    <text evidence="1">The sequence shown here is derived from an EMBL/GenBank/DDBJ whole genome shotgun (WGS) entry which is preliminary data.</text>
</comment>
<accession>A0A4Q7NBF8</accession>
<organism evidence="1 2">
    <name type="scientific">Pigmentiphaga kullae</name>
    <dbReference type="NCBI Taxonomy" id="151784"/>
    <lineage>
        <taxon>Bacteria</taxon>
        <taxon>Pseudomonadati</taxon>
        <taxon>Pseudomonadota</taxon>
        <taxon>Betaproteobacteria</taxon>
        <taxon>Burkholderiales</taxon>
        <taxon>Alcaligenaceae</taxon>
        <taxon>Pigmentiphaga</taxon>
    </lineage>
</organism>
<gene>
    <name evidence="1" type="ORF">EV675_2927</name>
</gene>
<keyword evidence="2" id="KW-1185">Reference proteome</keyword>
<evidence type="ECO:0000313" key="1">
    <source>
        <dbReference type="EMBL" id="RZS80328.1"/>
    </source>
</evidence>
<dbReference type="AlphaFoldDB" id="A0A4Q7NBF8"/>
<dbReference type="Proteomes" id="UP000292445">
    <property type="component" value="Unassembled WGS sequence"/>
</dbReference>
<dbReference type="EMBL" id="SGXC01000002">
    <property type="protein sequence ID" value="RZS80328.1"/>
    <property type="molecule type" value="Genomic_DNA"/>
</dbReference>